<proteinExistence type="predicted"/>
<dbReference type="PANTHER" id="PTHR30373:SF2">
    <property type="entry name" value="UPF0603 PROTEIN YGCG"/>
    <property type="match status" value="1"/>
</dbReference>
<dbReference type="PANTHER" id="PTHR30373">
    <property type="entry name" value="UPF0603 PROTEIN YGCG"/>
    <property type="match status" value="1"/>
</dbReference>
<sequence length="301" mass="34310">MKIFKKLKLVCCILLTMLFIITCGVSASASVLGEKYSDDVFIYDEAGMFTSDTVNDLNHISKDVKDRYECNIVAVTIDSLGGRTIEEVANEESSYLTDKSVLFLISKEDRRMRIRVGEELRELFDDDCCKFEVEYMGIYFKRGDYDAGLRHSYRAFVTRISNYYYSNPLSKSENFNSTEKSSKPSGRSGVIGILVFFGILILIGGLLSKKLGIKGYNIDEGCGRGNNYYRPRYRGDGYYERRRKRKQMDNMENYLKHIDHRQRRRYNSCDSSGFLDNCDSSGYADSYNDDSSNGGGASGGW</sequence>
<keyword evidence="1" id="KW-1133">Transmembrane helix</keyword>
<feature type="transmembrane region" description="Helical" evidence="1">
    <location>
        <begin position="189"/>
        <end position="207"/>
    </location>
</feature>
<evidence type="ECO:0000313" key="4">
    <source>
        <dbReference type="EMBL" id="NFV27778.1"/>
    </source>
</evidence>
<reference evidence="4 5" key="1">
    <citation type="submission" date="2019-04" db="EMBL/GenBank/DDBJ databases">
        <title>Genome sequencing of Clostridium botulinum Groups I-IV and Clostridium butyricum.</title>
        <authorList>
            <person name="Brunt J."/>
            <person name="Van Vliet A.H.M."/>
            <person name="Stringer S.C."/>
            <person name="Carter A.T."/>
            <person name="Peck M.W."/>
        </authorList>
    </citation>
    <scope>NUCLEOTIDE SEQUENCE [LARGE SCALE GENOMIC DNA]</scope>
    <source>
        <strain evidence="4 5">BL81</strain>
    </source>
</reference>
<feature type="domain" description="TPM" evidence="3">
    <location>
        <begin position="42"/>
        <end position="156"/>
    </location>
</feature>
<gene>
    <name evidence="4" type="ORF">FDG31_16785</name>
</gene>
<keyword evidence="1" id="KW-0472">Membrane</keyword>
<dbReference type="Proteomes" id="UP000486903">
    <property type="component" value="Unassembled WGS sequence"/>
</dbReference>
<feature type="signal peptide" evidence="2">
    <location>
        <begin position="1"/>
        <end position="27"/>
    </location>
</feature>
<evidence type="ECO:0000256" key="1">
    <source>
        <dbReference type="SAM" id="Phobius"/>
    </source>
</evidence>
<dbReference type="InterPro" id="IPR007621">
    <property type="entry name" value="TPM_dom"/>
</dbReference>
<evidence type="ECO:0000256" key="2">
    <source>
        <dbReference type="SAM" id="SignalP"/>
    </source>
</evidence>
<keyword evidence="1" id="KW-0812">Transmembrane</keyword>
<dbReference type="Gene3D" id="3.10.310.50">
    <property type="match status" value="1"/>
</dbReference>
<organism evidence="4 5">
    <name type="scientific">Clostridium botulinum</name>
    <dbReference type="NCBI Taxonomy" id="1491"/>
    <lineage>
        <taxon>Bacteria</taxon>
        <taxon>Bacillati</taxon>
        <taxon>Bacillota</taxon>
        <taxon>Clostridia</taxon>
        <taxon>Eubacteriales</taxon>
        <taxon>Clostridiaceae</taxon>
        <taxon>Clostridium</taxon>
    </lineage>
</organism>
<dbReference type="RefSeq" id="WP_003372456.1">
    <property type="nucleotide sequence ID" value="NZ_JACBBA010000010.1"/>
</dbReference>
<dbReference type="Pfam" id="PF04536">
    <property type="entry name" value="TPM_phosphatase"/>
    <property type="match status" value="1"/>
</dbReference>
<dbReference type="AlphaFoldDB" id="A0A6B4JRZ7"/>
<dbReference type="EMBL" id="SXFB01000021">
    <property type="protein sequence ID" value="NFV27778.1"/>
    <property type="molecule type" value="Genomic_DNA"/>
</dbReference>
<feature type="chain" id="PRO_5039181861" evidence="2">
    <location>
        <begin position="28"/>
        <end position="301"/>
    </location>
</feature>
<accession>A0A6B4JRZ7</accession>
<evidence type="ECO:0000313" key="5">
    <source>
        <dbReference type="Proteomes" id="UP000486903"/>
    </source>
</evidence>
<keyword evidence="2" id="KW-0732">Signal</keyword>
<name>A0A6B4JRZ7_CLOBO</name>
<protein>
    <submittedName>
        <fullName evidence="4">TPM domain-containing protein</fullName>
    </submittedName>
</protein>
<comment type="caution">
    <text evidence="4">The sequence shown here is derived from an EMBL/GenBank/DDBJ whole genome shotgun (WGS) entry which is preliminary data.</text>
</comment>
<evidence type="ECO:0000259" key="3">
    <source>
        <dbReference type="Pfam" id="PF04536"/>
    </source>
</evidence>